<evidence type="ECO:0000256" key="6">
    <source>
        <dbReference type="ARBA" id="ARBA00022490"/>
    </source>
</evidence>
<dbReference type="GO" id="GO:0005198">
    <property type="term" value="F:structural molecule activity"/>
    <property type="evidence" value="ECO:0007669"/>
    <property type="project" value="TreeGrafter"/>
</dbReference>
<dbReference type="OrthoDB" id="245150at2759"/>
<dbReference type="InterPro" id="IPR009332">
    <property type="entry name" value="Med22"/>
</dbReference>
<evidence type="ECO:0000256" key="3">
    <source>
        <dbReference type="ARBA" id="ARBA00009674"/>
    </source>
</evidence>
<organism evidence="12 13">
    <name type="scientific">Brachionus calyciflorus</name>
    <dbReference type="NCBI Taxonomy" id="104777"/>
    <lineage>
        <taxon>Eukaryota</taxon>
        <taxon>Metazoa</taxon>
        <taxon>Spiralia</taxon>
        <taxon>Gnathifera</taxon>
        <taxon>Rotifera</taxon>
        <taxon>Eurotatoria</taxon>
        <taxon>Monogononta</taxon>
        <taxon>Pseudotrocha</taxon>
        <taxon>Ploima</taxon>
        <taxon>Brachionidae</taxon>
        <taxon>Brachionus</taxon>
    </lineage>
</organism>
<evidence type="ECO:0000256" key="10">
    <source>
        <dbReference type="ARBA" id="ARBA00023242"/>
    </source>
</evidence>
<comment type="similarity">
    <text evidence="3">Belongs to the VPS25 family.</text>
</comment>
<sequence length="272" mass="31922">MQATGASTKTVNENVILKNYEKKVKEEVRLINENLFEMLKLLKIDDSSKSHDDLGLNKNSQAEIDSFEIEIRTSNLVKSTESLSKIVSDLKDLTILNDFKSINSQITNHLDFPWQYNFPPFFTLQPNEDTKRKQLDAWCDLVLNYCKFKRIYQLDLNEAQNTELFSNKKLDRKCSLELISVILDQLVKANRAEWVMSGEGKNVKKTTKCFIYWFSLDEWAKLLYEYVNKNSLQNTVCTIYELIDGDEVRKEPFYKLDRQIFFKNSEPGVKFF</sequence>
<dbReference type="GO" id="GO:0043328">
    <property type="term" value="P:protein transport to vacuole involved in ubiquitin-dependent protein catabolic process via the multivesicular body sorting pathway"/>
    <property type="evidence" value="ECO:0007669"/>
    <property type="project" value="TreeGrafter"/>
</dbReference>
<keyword evidence="10" id="KW-0539">Nucleus</keyword>
<dbReference type="GO" id="GO:0016592">
    <property type="term" value="C:mediator complex"/>
    <property type="evidence" value="ECO:0007669"/>
    <property type="project" value="InterPro"/>
</dbReference>
<dbReference type="FunFam" id="1.10.10.570:FF:000003">
    <property type="entry name" value="Vacuolar protein-sorting-associated protein 25"/>
    <property type="match status" value="1"/>
</dbReference>
<dbReference type="GO" id="GO:0006357">
    <property type="term" value="P:regulation of transcription by RNA polymerase II"/>
    <property type="evidence" value="ECO:0007669"/>
    <property type="project" value="InterPro"/>
</dbReference>
<keyword evidence="6" id="KW-0963">Cytoplasm</keyword>
<keyword evidence="13" id="KW-1185">Reference proteome</keyword>
<gene>
    <name evidence="12" type="ORF">OXX778_LOCUS5251</name>
</gene>
<accession>A0A813R4N3</accession>
<protein>
    <recommendedName>
        <fullName evidence="4">Vacuolar protein-sorting-associated protein 25</fullName>
    </recommendedName>
    <alternativeName>
        <fullName evidence="11">ESCRT-II complex subunit VPS25</fullName>
    </alternativeName>
</protein>
<dbReference type="InterPro" id="IPR036390">
    <property type="entry name" value="WH_DNA-bd_sf"/>
</dbReference>
<evidence type="ECO:0000256" key="9">
    <source>
        <dbReference type="ARBA" id="ARBA00023163"/>
    </source>
</evidence>
<keyword evidence="7" id="KW-0653">Protein transport</keyword>
<evidence type="ECO:0000256" key="2">
    <source>
        <dbReference type="ARBA" id="ARBA00004496"/>
    </source>
</evidence>
<dbReference type="Gene3D" id="1.10.10.10">
    <property type="entry name" value="Winged helix-like DNA-binding domain superfamily/Winged helix DNA-binding domain"/>
    <property type="match status" value="1"/>
</dbReference>
<dbReference type="Proteomes" id="UP000663879">
    <property type="component" value="Unassembled WGS sequence"/>
</dbReference>
<evidence type="ECO:0000313" key="13">
    <source>
        <dbReference type="Proteomes" id="UP000663879"/>
    </source>
</evidence>
<dbReference type="InterPro" id="IPR008570">
    <property type="entry name" value="ESCRT-II_cplx_Vps25-sub"/>
</dbReference>
<evidence type="ECO:0000313" key="12">
    <source>
        <dbReference type="EMBL" id="CAF0776932.1"/>
    </source>
</evidence>
<dbReference type="InterPro" id="IPR036388">
    <property type="entry name" value="WH-like_DNA-bd_sf"/>
</dbReference>
<reference evidence="12" key="1">
    <citation type="submission" date="2021-02" db="EMBL/GenBank/DDBJ databases">
        <authorList>
            <person name="Nowell W R."/>
        </authorList>
    </citation>
    <scope>NUCLEOTIDE SEQUENCE</scope>
    <source>
        <strain evidence="12">Ploen Becks lab</strain>
    </source>
</reference>
<name>A0A813R4N3_9BILA</name>
<dbReference type="AlphaFoldDB" id="A0A813R4N3"/>
<evidence type="ECO:0000256" key="1">
    <source>
        <dbReference type="ARBA" id="ARBA00004123"/>
    </source>
</evidence>
<comment type="caution">
    <text evidence="12">The sequence shown here is derived from an EMBL/GenBank/DDBJ whole genome shotgun (WGS) entry which is preliminary data.</text>
</comment>
<keyword evidence="8" id="KW-0805">Transcription regulation</keyword>
<dbReference type="Pfam" id="PF05871">
    <property type="entry name" value="ESCRT-II"/>
    <property type="match status" value="1"/>
</dbReference>
<proteinExistence type="inferred from homology"/>
<dbReference type="GO" id="GO:0000814">
    <property type="term" value="C:ESCRT II complex"/>
    <property type="evidence" value="ECO:0007669"/>
    <property type="project" value="InterPro"/>
</dbReference>
<evidence type="ECO:0000256" key="4">
    <source>
        <dbReference type="ARBA" id="ARBA00017934"/>
    </source>
</evidence>
<dbReference type="Gene3D" id="1.10.10.570">
    <property type="entry name" value="Winged helix' DNA-binding domain. Chain C. Domain 1"/>
    <property type="match status" value="1"/>
</dbReference>
<keyword evidence="9" id="KW-0804">Transcription</keyword>
<dbReference type="PANTHER" id="PTHR13149">
    <property type="entry name" value="VACUOLAR PROTEIN SORTING-ASSOCIATED PROTEIN VPS25"/>
    <property type="match status" value="1"/>
</dbReference>
<evidence type="ECO:0000256" key="7">
    <source>
        <dbReference type="ARBA" id="ARBA00022927"/>
    </source>
</evidence>
<dbReference type="GO" id="GO:0003712">
    <property type="term" value="F:transcription coregulator activity"/>
    <property type="evidence" value="ECO:0007669"/>
    <property type="project" value="InterPro"/>
</dbReference>
<dbReference type="InterPro" id="IPR014041">
    <property type="entry name" value="ESCRT-II_cplx_Vps25-sub_N"/>
</dbReference>
<dbReference type="PANTHER" id="PTHR13149:SF0">
    <property type="entry name" value="VACUOLAR PROTEIN-SORTING-ASSOCIATED PROTEIN 25"/>
    <property type="match status" value="1"/>
</dbReference>
<dbReference type="SUPFAM" id="SSF46785">
    <property type="entry name" value="Winged helix' DNA-binding domain"/>
    <property type="match status" value="2"/>
</dbReference>
<comment type="subcellular location">
    <subcellularLocation>
        <location evidence="2">Cytoplasm</location>
    </subcellularLocation>
    <subcellularLocation>
        <location evidence="1">Nucleus</location>
    </subcellularLocation>
</comment>
<evidence type="ECO:0000256" key="5">
    <source>
        <dbReference type="ARBA" id="ARBA00022448"/>
    </source>
</evidence>
<dbReference type="EMBL" id="CAJNOC010000561">
    <property type="protein sequence ID" value="CAF0776932.1"/>
    <property type="molecule type" value="Genomic_DNA"/>
</dbReference>
<dbReference type="Pfam" id="PF06179">
    <property type="entry name" value="Med22"/>
    <property type="match status" value="1"/>
</dbReference>
<dbReference type="GO" id="GO:0042803">
    <property type="term" value="F:protein homodimerization activity"/>
    <property type="evidence" value="ECO:0007669"/>
    <property type="project" value="TreeGrafter"/>
</dbReference>
<evidence type="ECO:0000256" key="11">
    <source>
        <dbReference type="ARBA" id="ARBA00030094"/>
    </source>
</evidence>
<evidence type="ECO:0000256" key="8">
    <source>
        <dbReference type="ARBA" id="ARBA00023015"/>
    </source>
</evidence>
<keyword evidence="5" id="KW-0813">Transport</keyword>